<evidence type="ECO:0000313" key="2">
    <source>
        <dbReference type="EMBL" id="PJJ77463.1"/>
    </source>
</evidence>
<dbReference type="PANTHER" id="PTHR36180">
    <property type="entry name" value="DNA-BINDING PROTEIN-RELATED-RELATED"/>
    <property type="match status" value="1"/>
</dbReference>
<sequence length="258" mass="28208">MTSSITPFDFDGTAVRVVTDEGGEPWFVLADLCRILGLVQPGAVARRLADDEKGVRLTHTPGGEQQMLHVNEAGMWTVILRSDSPAAEPVRRWVTHEVLPTIRRTGQYGSAPAQFDLTSMENVALVIEAAQQALARVRVLEAPAAAWESLADAAGDYSLRDAAQILDRDPAIATGQNRLARYLRTVRWLDASGTPYQRYVEQGLLCSRARHYDHPRTGERMLSTQVRVTAKGLGRLHELLGGDAPLDASMRALSVVTA</sequence>
<dbReference type="Proteomes" id="UP000231693">
    <property type="component" value="Unassembled WGS sequence"/>
</dbReference>
<dbReference type="OrthoDB" id="9812611at2"/>
<dbReference type="SMART" id="SM01040">
    <property type="entry name" value="Bro-N"/>
    <property type="match status" value="1"/>
</dbReference>
<gene>
    <name evidence="2" type="ORF">CLV28_0682</name>
</gene>
<dbReference type="Pfam" id="PF02498">
    <property type="entry name" value="Bro-N"/>
    <property type="match status" value="1"/>
</dbReference>
<dbReference type="PANTHER" id="PTHR36180:SF2">
    <property type="entry name" value="BRO FAMILY PROTEIN"/>
    <property type="match status" value="1"/>
</dbReference>
<evidence type="ECO:0000313" key="3">
    <source>
        <dbReference type="Proteomes" id="UP000231693"/>
    </source>
</evidence>
<comment type="caution">
    <text evidence="2">The sequence shown here is derived from an EMBL/GenBank/DDBJ whole genome shotgun (WGS) entry which is preliminary data.</text>
</comment>
<dbReference type="GO" id="GO:0003677">
    <property type="term" value="F:DNA binding"/>
    <property type="evidence" value="ECO:0007669"/>
    <property type="project" value="InterPro"/>
</dbReference>
<dbReference type="EMBL" id="PGFE01000001">
    <property type="protein sequence ID" value="PJJ77463.1"/>
    <property type="molecule type" value="Genomic_DNA"/>
</dbReference>
<name>A0A2M9D043_9CELL</name>
<protein>
    <submittedName>
        <fullName evidence="2">Phage antirepressor protein KilAC domain-containing protein</fullName>
    </submittedName>
</protein>
<dbReference type="RefSeq" id="WP_100421841.1">
    <property type="nucleotide sequence ID" value="NZ_BOOX01000003.1"/>
</dbReference>
<reference evidence="2 3" key="1">
    <citation type="submission" date="2017-11" db="EMBL/GenBank/DDBJ databases">
        <title>Genomic Encyclopedia of Archaeal and Bacterial Type Strains, Phase II (KMG-II): From Individual Species to Whole Genera.</title>
        <authorList>
            <person name="Goeker M."/>
        </authorList>
    </citation>
    <scope>NUCLEOTIDE SEQUENCE [LARGE SCALE GENOMIC DNA]</scope>
    <source>
        <strain evidence="2 3">DSM 25478</strain>
    </source>
</reference>
<dbReference type="InterPro" id="IPR005039">
    <property type="entry name" value="Ant_C"/>
</dbReference>
<dbReference type="InterPro" id="IPR003497">
    <property type="entry name" value="BRO_N_domain"/>
</dbReference>
<feature type="domain" description="Bro-N" evidence="1">
    <location>
        <begin position="2"/>
        <end position="106"/>
    </location>
</feature>
<dbReference type="PROSITE" id="PS51750">
    <property type="entry name" value="BRO_N"/>
    <property type="match status" value="1"/>
</dbReference>
<evidence type="ECO:0000259" key="1">
    <source>
        <dbReference type="PROSITE" id="PS51750"/>
    </source>
</evidence>
<proteinExistence type="predicted"/>
<accession>A0A2M9D043</accession>
<dbReference type="AlphaFoldDB" id="A0A2M9D043"/>
<keyword evidence="3" id="KW-1185">Reference proteome</keyword>
<organism evidence="2 3">
    <name type="scientific">Sediminihabitans luteus</name>
    <dbReference type="NCBI Taxonomy" id="1138585"/>
    <lineage>
        <taxon>Bacteria</taxon>
        <taxon>Bacillati</taxon>
        <taxon>Actinomycetota</taxon>
        <taxon>Actinomycetes</taxon>
        <taxon>Micrococcales</taxon>
        <taxon>Cellulomonadaceae</taxon>
        <taxon>Sediminihabitans</taxon>
    </lineage>
</organism>
<dbReference type="Pfam" id="PF03374">
    <property type="entry name" value="ANT"/>
    <property type="match status" value="1"/>
</dbReference>